<keyword evidence="4 12" id="KW-0812">Transmembrane</keyword>
<name>A0A2M7B7K4_9BACT</name>
<feature type="transmembrane region" description="Helical" evidence="12">
    <location>
        <begin position="262"/>
        <end position="287"/>
    </location>
</feature>
<keyword evidence="10 12" id="KW-1133">Transmembrane helix</keyword>
<feature type="transmembrane region" description="Helical" evidence="12">
    <location>
        <begin position="751"/>
        <end position="771"/>
    </location>
</feature>
<dbReference type="InterPro" id="IPR006534">
    <property type="entry name" value="P-type_ATPase_IIIA"/>
</dbReference>
<comment type="subcellular location">
    <subcellularLocation>
        <location evidence="1">Membrane</location>
        <topology evidence="1">Multi-pass membrane protein</topology>
    </subcellularLocation>
</comment>
<evidence type="ECO:0000256" key="11">
    <source>
        <dbReference type="ARBA" id="ARBA00023136"/>
    </source>
</evidence>
<feature type="transmembrane region" description="Helical" evidence="12">
    <location>
        <begin position="683"/>
        <end position="709"/>
    </location>
</feature>
<sequence>MKGKKNIDDFQDINMESTLKILKSDQITGLKEIEVKDRLKQYGYNEVLETKPNKLLLFLSKFWGLTAWMLELIIILSWFLHKNSDAYIVAGLLVFNAIIGFIQEQNAANAIEALKKKLQVKARVLRDAIWKTIDARELVPGDIIRIRIGDFVPADVKIFKGETGIDQAALTGESNEVEKAPNEIVYSGSIITRGEASGIVILTGINTYFGKTVQLVQIARPKLHIENIISQVVKWLLVIVTVLLLIAFAVSLLQGINLLEILPLMLVLLLGAIPVALPAMFTVSMALGSLELVKSGVLVTRLNAIDDAGRMDILCVDKTGTITINKMVIAKVVPFKGFNEDDVFLYGSLASQEANHDSIDIAFINAAREKNLRYSNFVQESFIPFDPKTRRTEAVVKKNHEEFKMMKGSFTVLAEICGLDGKEKAEAETKINEFAKNGYRTLAVAKAKIKERPEIVGLAALHDPPRPDSKKLIEEIRKLGVEVKMLTGDALPIAQEIVRAVAIGGKVIKTPEWKELNESNSVKALELGEESSGFAEIYPEDKYLIVKDFQAKGHVMGMTGDGVNDAPALKQAEVGIAVSSATDVAKGAASIVLTDEGLIDIIAPIKIGRMMFQRINAWILNKISRTVLKTCFVVFAFLILGKFVISATAMLIMIFMTDFVKISLSTDNVRWSEKPSIWDIKGLVRVAIVLGLIMVIEAFGLLSFGLHYFNLAQTKGALETFSFEILLFFAIFSILAVREKGHFWNSAPSKTLFAIILVDMCFGIVLSTFGLLGLKAIPLNITLMVIGYAFIFSLVINDFVKYILLKKWHINYGQKINNGFEGSN</sequence>
<dbReference type="InterPro" id="IPR023299">
    <property type="entry name" value="ATPase_P-typ_cyto_dom_N"/>
</dbReference>
<evidence type="ECO:0000256" key="5">
    <source>
        <dbReference type="ARBA" id="ARBA00022723"/>
    </source>
</evidence>
<gene>
    <name evidence="14" type="ORF">COS59_01640</name>
</gene>
<dbReference type="InterPro" id="IPR001757">
    <property type="entry name" value="P_typ_ATPase"/>
</dbReference>
<keyword evidence="9" id="KW-1278">Translocase</keyword>
<evidence type="ECO:0000256" key="10">
    <source>
        <dbReference type="ARBA" id="ARBA00022989"/>
    </source>
</evidence>
<dbReference type="InterPro" id="IPR059000">
    <property type="entry name" value="ATPase_P-type_domA"/>
</dbReference>
<evidence type="ECO:0000256" key="9">
    <source>
        <dbReference type="ARBA" id="ARBA00022967"/>
    </source>
</evidence>
<dbReference type="SUPFAM" id="SSF56784">
    <property type="entry name" value="HAD-like"/>
    <property type="match status" value="1"/>
</dbReference>
<dbReference type="PRINTS" id="PR00119">
    <property type="entry name" value="CATATPASE"/>
</dbReference>
<feature type="transmembrane region" description="Helical" evidence="12">
    <location>
        <begin position="62"/>
        <end position="80"/>
    </location>
</feature>
<dbReference type="SUPFAM" id="SSF81653">
    <property type="entry name" value="Calcium ATPase, transduction domain A"/>
    <property type="match status" value="1"/>
</dbReference>
<keyword evidence="5" id="KW-0479">Metal-binding</keyword>
<dbReference type="GO" id="GO:0016020">
    <property type="term" value="C:membrane"/>
    <property type="evidence" value="ECO:0007669"/>
    <property type="project" value="UniProtKB-SubCell"/>
</dbReference>
<dbReference type="NCBIfam" id="TIGR01494">
    <property type="entry name" value="ATPase_P-type"/>
    <property type="match status" value="2"/>
</dbReference>
<protein>
    <submittedName>
        <fullName evidence="14">Plasma-membrane proton-efflux P-type ATPase</fullName>
    </submittedName>
</protein>
<dbReference type="InterPro" id="IPR023298">
    <property type="entry name" value="ATPase_P-typ_TM_dom_sf"/>
</dbReference>
<dbReference type="SFLD" id="SFLDG00002">
    <property type="entry name" value="C1.7:_P-type_atpase_like"/>
    <property type="match status" value="1"/>
</dbReference>
<feature type="transmembrane region" description="Helical" evidence="12">
    <location>
        <begin position="721"/>
        <end position="739"/>
    </location>
</feature>
<dbReference type="PANTHER" id="PTHR42861">
    <property type="entry name" value="CALCIUM-TRANSPORTING ATPASE"/>
    <property type="match status" value="1"/>
</dbReference>
<evidence type="ECO:0000256" key="7">
    <source>
        <dbReference type="ARBA" id="ARBA00022840"/>
    </source>
</evidence>
<dbReference type="InterPro" id="IPR018303">
    <property type="entry name" value="ATPase_P-typ_P_site"/>
</dbReference>
<dbReference type="GO" id="GO:0016887">
    <property type="term" value="F:ATP hydrolysis activity"/>
    <property type="evidence" value="ECO:0007669"/>
    <property type="project" value="InterPro"/>
</dbReference>
<organism evidence="14 15">
    <name type="scientific">Candidatus Wolfebacteria bacterium CG03_land_8_20_14_0_80_36_15</name>
    <dbReference type="NCBI Taxonomy" id="1975067"/>
    <lineage>
        <taxon>Bacteria</taxon>
        <taxon>Candidatus Wolfeibacteriota</taxon>
    </lineage>
</organism>
<evidence type="ECO:0000256" key="1">
    <source>
        <dbReference type="ARBA" id="ARBA00004141"/>
    </source>
</evidence>
<reference evidence="15" key="1">
    <citation type="submission" date="2017-09" db="EMBL/GenBank/DDBJ databases">
        <title>Depth-based differentiation of microbial function through sediment-hosted aquifers and enrichment of novel symbionts in the deep terrestrial subsurface.</title>
        <authorList>
            <person name="Probst A.J."/>
            <person name="Ladd B."/>
            <person name="Jarett J.K."/>
            <person name="Geller-Mcgrath D.E."/>
            <person name="Sieber C.M.K."/>
            <person name="Emerson J.B."/>
            <person name="Anantharaman K."/>
            <person name="Thomas B.C."/>
            <person name="Malmstrom R."/>
            <person name="Stieglmeier M."/>
            <person name="Klingl A."/>
            <person name="Woyke T."/>
            <person name="Ryan C.M."/>
            <person name="Banfield J.F."/>
        </authorList>
    </citation>
    <scope>NUCLEOTIDE SEQUENCE [LARGE SCALE GENOMIC DNA]</scope>
</reference>
<keyword evidence="8" id="KW-0460">Magnesium</keyword>
<dbReference type="SUPFAM" id="SSF81665">
    <property type="entry name" value="Calcium ATPase, transmembrane domain M"/>
    <property type="match status" value="1"/>
</dbReference>
<feature type="transmembrane region" description="Helical" evidence="12">
    <location>
        <begin position="232"/>
        <end position="256"/>
    </location>
</feature>
<dbReference type="NCBIfam" id="TIGR01647">
    <property type="entry name" value="ATPase-IIIA_H"/>
    <property type="match status" value="1"/>
</dbReference>
<evidence type="ECO:0000256" key="3">
    <source>
        <dbReference type="ARBA" id="ARBA00022553"/>
    </source>
</evidence>
<comment type="similarity">
    <text evidence="2">Belongs to the cation transport ATPase (P-type) (TC 3.A.3) family. Type IIIA subfamily.</text>
</comment>
<evidence type="ECO:0000256" key="8">
    <source>
        <dbReference type="ARBA" id="ARBA00022842"/>
    </source>
</evidence>
<dbReference type="Gene3D" id="3.40.1110.10">
    <property type="entry name" value="Calcium-transporting ATPase, cytoplasmic domain N"/>
    <property type="match status" value="1"/>
</dbReference>
<evidence type="ECO:0000313" key="15">
    <source>
        <dbReference type="Proteomes" id="UP000230131"/>
    </source>
</evidence>
<keyword evidence="3" id="KW-0597">Phosphoprotein</keyword>
<evidence type="ECO:0000256" key="4">
    <source>
        <dbReference type="ARBA" id="ARBA00022692"/>
    </source>
</evidence>
<evidence type="ECO:0000256" key="2">
    <source>
        <dbReference type="ARBA" id="ARBA00008804"/>
    </source>
</evidence>
<dbReference type="GO" id="GO:0008553">
    <property type="term" value="F:P-type proton-exporting transporter activity"/>
    <property type="evidence" value="ECO:0007669"/>
    <property type="project" value="InterPro"/>
</dbReference>
<feature type="transmembrane region" description="Helical" evidence="12">
    <location>
        <begin position="777"/>
        <end position="800"/>
    </location>
</feature>
<keyword evidence="7" id="KW-0067">ATP-binding</keyword>
<dbReference type="InterPro" id="IPR004014">
    <property type="entry name" value="ATPase_P-typ_cation-transptr_N"/>
</dbReference>
<dbReference type="Gene3D" id="3.40.50.1000">
    <property type="entry name" value="HAD superfamily/HAD-like"/>
    <property type="match status" value="1"/>
</dbReference>
<dbReference type="GO" id="GO:0120029">
    <property type="term" value="P:proton export across plasma membrane"/>
    <property type="evidence" value="ECO:0007669"/>
    <property type="project" value="InterPro"/>
</dbReference>
<proteinExistence type="inferred from homology"/>
<dbReference type="SFLD" id="SFLDS00003">
    <property type="entry name" value="Haloacid_Dehalogenase"/>
    <property type="match status" value="1"/>
</dbReference>
<feature type="transmembrane region" description="Helical" evidence="12">
    <location>
        <begin position="643"/>
        <end position="662"/>
    </location>
</feature>
<dbReference type="SMART" id="SM00831">
    <property type="entry name" value="Cation_ATPase_N"/>
    <property type="match status" value="1"/>
</dbReference>
<dbReference type="AlphaFoldDB" id="A0A2M7B7K4"/>
<dbReference type="Pfam" id="PF00690">
    <property type="entry name" value="Cation_ATPase_N"/>
    <property type="match status" value="1"/>
</dbReference>
<evidence type="ECO:0000313" key="14">
    <source>
        <dbReference type="EMBL" id="PIU99087.1"/>
    </source>
</evidence>
<comment type="caution">
    <text evidence="14">The sequence shown here is derived from an EMBL/GenBank/DDBJ whole genome shotgun (WGS) entry which is preliminary data.</text>
</comment>
<evidence type="ECO:0000256" key="12">
    <source>
        <dbReference type="SAM" id="Phobius"/>
    </source>
</evidence>
<feature type="domain" description="Cation-transporting P-type ATPase N-terminal" evidence="13">
    <location>
        <begin position="9"/>
        <end position="82"/>
    </location>
</feature>
<keyword evidence="6" id="KW-0547">Nucleotide-binding</keyword>
<dbReference type="FunFam" id="3.40.50.1000:FF:000211">
    <property type="entry name" value="Plasma membrane ATPase"/>
    <property type="match status" value="1"/>
</dbReference>
<accession>A0A2M7B7K4</accession>
<dbReference type="Pfam" id="PF00702">
    <property type="entry name" value="Hydrolase"/>
    <property type="match status" value="1"/>
</dbReference>
<dbReference type="EMBL" id="PEVH01000051">
    <property type="protein sequence ID" value="PIU99087.1"/>
    <property type="molecule type" value="Genomic_DNA"/>
</dbReference>
<feature type="transmembrane region" description="Helical" evidence="12">
    <location>
        <begin position="86"/>
        <end position="102"/>
    </location>
</feature>
<dbReference type="InterPro" id="IPR023214">
    <property type="entry name" value="HAD_sf"/>
</dbReference>
<keyword evidence="11 12" id="KW-0472">Membrane</keyword>
<dbReference type="PRINTS" id="PR00120">
    <property type="entry name" value="HATPASE"/>
</dbReference>
<dbReference type="GO" id="GO:0005524">
    <property type="term" value="F:ATP binding"/>
    <property type="evidence" value="ECO:0007669"/>
    <property type="project" value="UniProtKB-KW"/>
</dbReference>
<dbReference type="InterPro" id="IPR036412">
    <property type="entry name" value="HAD-like_sf"/>
</dbReference>
<dbReference type="Gene3D" id="1.20.1110.10">
    <property type="entry name" value="Calcium-transporting ATPase, transmembrane domain"/>
    <property type="match status" value="1"/>
</dbReference>
<evidence type="ECO:0000259" key="13">
    <source>
        <dbReference type="SMART" id="SM00831"/>
    </source>
</evidence>
<dbReference type="InterPro" id="IPR008250">
    <property type="entry name" value="ATPase_P-typ_transduc_dom_A_sf"/>
</dbReference>
<dbReference type="Pfam" id="PF00122">
    <property type="entry name" value="E1-E2_ATPase"/>
    <property type="match status" value="1"/>
</dbReference>
<dbReference type="InterPro" id="IPR044492">
    <property type="entry name" value="P_typ_ATPase_HD_dom"/>
</dbReference>
<dbReference type="Proteomes" id="UP000230131">
    <property type="component" value="Unassembled WGS sequence"/>
</dbReference>
<dbReference type="FunFam" id="2.70.150.10:FF:000042">
    <property type="entry name" value="Plasma membrane ATPase"/>
    <property type="match status" value="1"/>
</dbReference>
<dbReference type="Gene3D" id="2.70.150.10">
    <property type="entry name" value="Calcium-transporting ATPase, cytoplasmic transduction domain A"/>
    <property type="match status" value="1"/>
</dbReference>
<evidence type="ECO:0000256" key="6">
    <source>
        <dbReference type="ARBA" id="ARBA00022741"/>
    </source>
</evidence>
<dbReference type="PROSITE" id="PS00154">
    <property type="entry name" value="ATPASE_E1_E2"/>
    <property type="match status" value="1"/>
</dbReference>
<dbReference type="SFLD" id="SFLDF00027">
    <property type="entry name" value="p-type_atpase"/>
    <property type="match status" value="1"/>
</dbReference>
<dbReference type="GO" id="GO:0046872">
    <property type="term" value="F:metal ion binding"/>
    <property type="evidence" value="ECO:0007669"/>
    <property type="project" value="UniProtKB-KW"/>
</dbReference>